<proteinExistence type="predicted"/>
<dbReference type="PANTHER" id="PTHR30160:SF22">
    <property type="entry name" value="LIPOPOLYSACCHARIDE CORE BIOSYNTHESIS PROTEIN"/>
    <property type="match status" value="1"/>
</dbReference>
<gene>
    <name evidence="3" type="ordered locus">Weevi_1013</name>
</gene>
<dbReference type="OrthoDB" id="9768048at2"/>
<dbReference type="EMBL" id="CP002455">
    <property type="protein sequence ID" value="ADX67722.1"/>
    <property type="molecule type" value="Genomic_DNA"/>
</dbReference>
<dbReference type="GO" id="GO:0008713">
    <property type="term" value="F:ADP-heptose-lipopolysaccharide heptosyltransferase activity"/>
    <property type="evidence" value="ECO:0007669"/>
    <property type="project" value="TreeGrafter"/>
</dbReference>
<sequence>MSKKKKRLLVTRFSALGDVAMLAPVLQEFIEQNPNVEVYVASRPKMKAIFDQVEGTHFLSIDLDHQYKGLWGILRLYRYLKTFHFTEYADCHQVLRTQVLGMLFRISGVEVSALNKGRKEKKALISQKNKILQPLRPMTERYADVFRQLGYPLVLSNTLTERLPKLSNTIGIAPFAKYESKTFPLKEMKKIVVALAAKGYKVYLFGGGKKETQLLHQWEKLHDNIESKASKMSFYEELSLIAQLPLMLSMDSANMHLASLMGTRVISFWGGTHPFAGFLGYGQSMDDVVQDESLAIRPTSIFGKDPRKYKGYNYFVNLSTDDVIKKILTRI</sequence>
<name>F0P212_WEEVC</name>
<dbReference type="eggNOG" id="COG0859">
    <property type="taxonomic scope" value="Bacteria"/>
</dbReference>
<keyword evidence="4" id="KW-1185">Reference proteome</keyword>
<evidence type="ECO:0000313" key="3">
    <source>
        <dbReference type="EMBL" id="ADX67722.1"/>
    </source>
</evidence>
<dbReference type="SUPFAM" id="SSF53756">
    <property type="entry name" value="UDP-Glycosyltransferase/glycogen phosphorylase"/>
    <property type="match status" value="1"/>
</dbReference>
<dbReference type="AlphaFoldDB" id="F0P212"/>
<reference evidence="4" key="2">
    <citation type="journal article" date="2011" name="Stand. Genomic Sci.">
        <title>Complete genome sequence of Weeksella virosa type strain (9751T).</title>
        <authorList>
            <person name="Lang E."/>
            <person name="Teshima H."/>
            <person name="Lucas S."/>
            <person name="Lapidus A."/>
            <person name="Hammon N."/>
            <person name="Deshpande S."/>
            <person name="Nolan M."/>
            <person name="Cheng J."/>
            <person name="Pitluck S."/>
            <person name="Liolios K."/>
            <person name="Pagani I."/>
            <person name="Mikhailova N."/>
            <person name="Ivanova N."/>
            <person name="Mavromatis K."/>
            <person name="Pati A."/>
            <person name="Tapia R."/>
            <person name="Han C."/>
            <person name="Goodwin L."/>
            <person name="Chen A."/>
            <person name="Palaniappan K."/>
            <person name="Land M."/>
            <person name="Hauser L."/>
            <person name="Chang Y."/>
            <person name="Jeffries C."/>
            <person name="Brambilla E."/>
            <person name="Kopitz M."/>
            <person name="Rohde M."/>
            <person name="Goker M."/>
            <person name="Tindall B."/>
            <person name="Detter J."/>
            <person name="Woyke T."/>
            <person name="Bristow J."/>
            <person name="Eisen J."/>
            <person name="Markowitz V."/>
            <person name="Hugenholtz P."/>
            <person name="Klenk H."/>
            <person name="Kyrpides N."/>
        </authorList>
    </citation>
    <scope>NUCLEOTIDE SEQUENCE [LARGE SCALE GENOMIC DNA]</scope>
    <source>
        <strain evidence="4">ATCC 43766 / DSM 16922 / JCM 21250 / NBRC 16016 / NCTC 11634 / CL345/78</strain>
    </source>
</reference>
<reference evidence="3 4" key="1">
    <citation type="journal article" date="2011" name="Stand. Genomic Sci.">
        <title>Complete genome sequence of Weeksella virosa type strain (9751).</title>
        <authorList>
            <person name="Lang E."/>
            <person name="Teshima H."/>
            <person name="Lucas S."/>
            <person name="Lapidus A."/>
            <person name="Hammon N."/>
            <person name="Deshpande S."/>
            <person name="Nolan M."/>
            <person name="Cheng J.F."/>
            <person name="Pitluck S."/>
            <person name="Liolios K."/>
            <person name="Pagani I."/>
            <person name="Mikhailova N."/>
            <person name="Ivanova N."/>
            <person name="Mavromatis K."/>
            <person name="Pati A."/>
            <person name="Tapia R."/>
            <person name="Han C."/>
            <person name="Goodwin L."/>
            <person name="Chen A."/>
            <person name="Palaniappan K."/>
            <person name="Land M."/>
            <person name="Hauser L."/>
            <person name="Chang Y.J."/>
            <person name="Jeffries C.D."/>
            <person name="Brambilla E.M."/>
            <person name="Kopitz M."/>
            <person name="Rohde M."/>
            <person name="Goker M."/>
            <person name="Tindall B.J."/>
            <person name="Detter J.C."/>
            <person name="Woyke T."/>
            <person name="Bristow J."/>
            <person name="Eisen J.A."/>
            <person name="Markowitz V."/>
            <person name="Hugenholtz P."/>
            <person name="Klenk H.P."/>
            <person name="Kyrpides N.C."/>
        </authorList>
    </citation>
    <scope>NUCLEOTIDE SEQUENCE [LARGE SCALE GENOMIC DNA]</scope>
    <source>
        <strain evidence="4">ATCC 43766 / DSM 16922 / JCM 21250 / NBRC 16016 / NCTC 11634 / CL345/78</strain>
    </source>
</reference>
<keyword evidence="2 3" id="KW-0808">Transferase</keyword>
<dbReference type="Pfam" id="PF01075">
    <property type="entry name" value="Glyco_transf_9"/>
    <property type="match status" value="1"/>
</dbReference>
<dbReference type="InterPro" id="IPR002201">
    <property type="entry name" value="Glyco_trans_9"/>
</dbReference>
<evidence type="ECO:0000256" key="2">
    <source>
        <dbReference type="ARBA" id="ARBA00022679"/>
    </source>
</evidence>
<protein>
    <submittedName>
        <fullName evidence="3">Glycosyl transferase family 9</fullName>
    </submittedName>
</protein>
<dbReference type="Gene3D" id="3.40.50.2000">
    <property type="entry name" value="Glycogen Phosphorylase B"/>
    <property type="match status" value="2"/>
</dbReference>
<accession>F0P212</accession>
<dbReference type="STRING" id="865938.Weevi_1013"/>
<organism evidence="3 4">
    <name type="scientific">Weeksella virosa (strain ATCC 43766 / DSM 16922 / JCM 21250 / CCUG 30538 / CDC 9751 / IAM 14551 / NBRC 16016 / NCTC 11634 / CL345/78)</name>
    <dbReference type="NCBI Taxonomy" id="865938"/>
    <lineage>
        <taxon>Bacteria</taxon>
        <taxon>Pseudomonadati</taxon>
        <taxon>Bacteroidota</taxon>
        <taxon>Flavobacteriia</taxon>
        <taxon>Flavobacteriales</taxon>
        <taxon>Weeksellaceae</taxon>
        <taxon>Weeksella</taxon>
    </lineage>
</organism>
<dbReference type="PANTHER" id="PTHR30160">
    <property type="entry name" value="TETRAACYLDISACCHARIDE 4'-KINASE-RELATED"/>
    <property type="match status" value="1"/>
</dbReference>
<dbReference type="GO" id="GO:0009244">
    <property type="term" value="P:lipopolysaccharide core region biosynthetic process"/>
    <property type="evidence" value="ECO:0007669"/>
    <property type="project" value="TreeGrafter"/>
</dbReference>
<dbReference type="CDD" id="cd03789">
    <property type="entry name" value="GT9_LPS_heptosyltransferase"/>
    <property type="match status" value="1"/>
</dbReference>
<keyword evidence="1" id="KW-0328">Glycosyltransferase</keyword>
<dbReference type="Proteomes" id="UP000008641">
    <property type="component" value="Chromosome"/>
</dbReference>
<dbReference type="RefSeq" id="WP_013598112.1">
    <property type="nucleotide sequence ID" value="NC_015144.1"/>
</dbReference>
<dbReference type="GO" id="GO:0005829">
    <property type="term" value="C:cytosol"/>
    <property type="evidence" value="ECO:0007669"/>
    <property type="project" value="TreeGrafter"/>
</dbReference>
<dbReference type="KEGG" id="wvi:Weevi_1013"/>
<evidence type="ECO:0000256" key="1">
    <source>
        <dbReference type="ARBA" id="ARBA00022676"/>
    </source>
</evidence>
<dbReference type="HOGENOM" id="CLU_038371_3_0_10"/>
<dbReference type="InterPro" id="IPR051199">
    <property type="entry name" value="LPS_LOS_Heptosyltrfase"/>
</dbReference>
<evidence type="ECO:0000313" key="4">
    <source>
        <dbReference type="Proteomes" id="UP000008641"/>
    </source>
</evidence>